<dbReference type="Proteomes" id="UP001623232">
    <property type="component" value="Chromosome"/>
</dbReference>
<accession>A0ABZ2XXE2</accession>
<gene>
    <name evidence="1" type="ORF">QEZ52_01900</name>
</gene>
<protein>
    <submittedName>
        <fullName evidence="1">Uncharacterized protein</fullName>
    </submittedName>
</protein>
<keyword evidence="2" id="KW-1185">Reference proteome</keyword>
<evidence type="ECO:0000313" key="1">
    <source>
        <dbReference type="EMBL" id="WZK89331.1"/>
    </source>
</evidence>
<evidence type="ECO:0000313" key="2">
    <source>
        <dbReference type="Proteomes" id="UP001623232"/>
    </source>
</evidence>
<sequence>MRISDQGEQQSRRESDMDDAAFQAYLQSSLNPLHAYLRIARTMQAIWLDQCAEEGRPVDQVAFADLAEKITFESRARALEMRGMTDCFVHIQSQGLEFLYYNDLAGTFWGYDGVAIQPNGRPVIYEAKATARPIAKSAGRYLRKTRHKGRQLGWEWCWSTLTECACLGASAYVFLALVRPMIEGRCDRRLLVSRCQWDGADWDSCEIRVFNEDELMPADREPFDFVKQREWLKEIDRACPEERPRP</sequence>
<name>A0ABZ2XXE2_9RHOB</name>
<organism evidence="1 2">
    <name type="scientific">Aliisedimentitalea scapharcae</name>
    <dbReference type="NCBI Taxonomy" id="1524259"/>
    <lineage>
        <taxon>Bacteria</taxon>
        <taxon>Pseudomonadati</taxon>
        <taxon>Pseudomonadota</taxon>
        <taxon>Alphaproteobacteria</taxon>
        <taxon>Rhodobacterales</taxon>
        <taxon>Roseobacteraceae</taxon>
        <taxon>Aliisedimentitalea</taxon>
    </lineage>
</organism>
<proteinExistence type="predicted"/>
<dbReference type="EMBL" id="CP123584">
    <property type="protein sequence ID" value="WZK89331.1"/>
    <property type="molecule type" value="Genomic_DNA"/>
</dbReference>
<reference evidence="1 2" key="1">
    <citation type="submission" date="2023-04" db="EMBL/GenBank/DDBJ databases">
        <title>Complete genome sequence of Alisedimentitalea scapharcae.</title>
        <authorList>
            <person name="Rong J.-C."/>
            <person name="Yi M.-L."/>
            <person name="Zhao Q."/>
        </authorList>
    </citation>
    <scope>NUCLEOTIDE SEQUENCE [LARGE SCALE GENOMIC DNA]</scope>
    <source>
        <strain evidence="1 2">KCTC 42119</strain>
    </source>
</reference>
<dbReference type="RefSeq" id="WP_406647504.1">
    <property type="nucleotide sequence ID" value="NZ_CP123584.1"/>
</dbReference>